<keyword evidence="5 8" id="KW-0472">Membrane</keyword>
<dbReference type="Pfam" id="PF09779">
    <property type="entry name" value="Ima1_N"/>
    <property type="match status" value="1"/>
</dbReference>
<evidence type="ECO:0000256" key="8">
    <source>
        <dbReference type="SAM" id="Phobius"/>
    </source>
</evidence>
<dbReference type="OrthoDB" id="5966927at2759"/>
<dbReference type="GO" id="GO:0005637">
    <property type="term" value="C:nuclear inner membrane"/>
    <property type="evidence" value="ECO:0007669"/>
    <property type="project" value="UniProtKB-SubCell"/>
</dbReference>
<evidence type="ECO:0000256" key="2">
    <source>
        <dbReference type="ARBA" id="ARBA00007600"/>
    </source>
</evidence>
<evidence type="ECO:0000313" key="11">
    <source>
        <dbReference type="Proteomes" id="UP000728185"/>
    </source>
</evidence>
<feature type="transmembrane region" description="Helical" evidence="8">
    <location>
        <begin position="335"/>
        <end position="355"/>
    </location>
</feature>
<comment type="similarity">
    <text evidence="2">Belongs to the TMEM201 family.</text>
</comment>
<name>A0A8E0VG03_9TREM</name>
<organism evidence="10 11">
    <name type="scientific">Fasciolopsis buskii</name>
    <dbReference type="NCBI Taxonomy" id="27845"/>
    <lineage>
        <taxon>Eukaryota</taxon>
        <taxon>Metazoa</taxon>
        <taxon>Spiralia</taxon>
        <taxon>Lophotrochozoa</taxon>
        <taxon>Platyhelminthes</taxon>
        <taxon>Trematoda</taxon>
        <taxon>Digenea</taxon>
        <taxon>Plagiorchiida</taxon>
        <taxon>Echinostomata</taxon>
        <taxon>Echinostomatoidea</taxon>
        <taxon>Fasciolidae</taxon>
        <taxon>Fasciolopsis</taxon>
    </lineage>
</organism>
<dbReference type="GO" id="GO:0030473">
    <property type="term" value="P:nuclear migration along microtubule"/>
    <property type="evidence" value="ECO:0007669"/>
    <property type="project" value="TreeGrafter"/>
</dbReference>
<evidence type="ECO:0000259" key="9">
    <source>
        <dbReference type="Pfam" id="PF09779"/>
    </source>
</evidence>
<reference evidence="10" key="1">
    <citation type="submission" date="2019-05" db="EMBL/GenBank/DDBJ databases">
        <title>Annotation for the trematode Fasciolopsis buski.</title>
        <authorList>
            <person name="Choi Y.-J."/>
        </authorList>
    </citation>
    <scope>NUCLEOTIDE SEQUENCE</scope>
    <source>
        <strain evidence="10">HT</strain>
        <tissue evidence="10">Whole worm</tissue>
    </source>
</reference>
<keyword evidence="3 8" id="KW-0812">Transmembrane</keyword>
<evidence type="ECO:0000256" key="6">
    <source>
        <dbReference type="ARBA" id="ARBA00023242"/>
    </source>
</evidence>
<feature type="region of interest" description="Disordered" evidence="7">
    <location>
        <begin position="450"/>
        <end position="518"/>
    </location>
</feature>
<feature type="compositionally biased region" description="Polar residues" evidence="7">
    <location>
        <begin position="450"/>
        <end position="476"/>
    </location>
</feature>
<evidence type="ECO:0000256" key="5">
    <source>
        <dbReference type="ARBA" id="ARBA00023136"/>
    </source>
</evidence>
<evidence type="ECO:0000256" key="1">
    <source>
        <dbReference type="ARBA" id="ARBA00004473"/>
    </source>
</evidence>
<dbReference type="EMBL" id="LUCM01011543">
    <property type="protein sequence ID" value="KAA0183838.1"/>
    <property type="molecule type" value="Genomic_DNA"/>
</dbReference>
<comment type="caution">
    <text evidence="10">The sequence shown here is derived from an EMBL/GenBank/DDBJ whole genome shotgun (WGS) entry which is preliminary data.</text>
</comment>
<dbReference type="GO" id="GO:0051015">
    <property type="term" value="F:actin filament binding"/>
    <property type="evidence" value="ECO:0007669"/>
    <property type="project" value="TreeGrafter"/>
</dbReference>
<comment type="subcellular location">
    <subcellularLocation>
        <location evidence="1">Nucleus inner membrane</location>
        <topology evidence="1">Multi-pass membrane protein</topology>
    </subcellularLocation>
</comment>
<dbReference type="PANTHER" id="PTHR28646">
    <property type="entry name" value="TRANSMEMBRANE PROTEIN 201"/>
    <property type="match status" value="1"/>
</dbReference>
<feature type="transmembrane region" description="Helical" evidence="8">
    <location>
        <begin position="563"/>
        <end position="580"/>
    </location>
</feature>
<dbReference type="PANTHER" id="PTHR28646:SF1">
    <property type="entry name" value="TRANSMEMBRANE PROTEIN 201"/>
    <property type="match status" value="1"/>
</dbReference>
<dbReference type="InterPro" id="IPR018617">
    <property type="entry name" value="Ima1_N"/>
</dbReference>
<feature type="transmembrane region" description="Helical" evidence="8">
    <location>
        <begin position="294"/>
        <end position="314"/>
    </location>
</feature>
<keyword evidence="11" id="KW-1185">Reference proteome</keyword>
<dbReference type="GO" id="GO:0005521">
    <property type="term" value="F:lamin binding"/>
    <property type="evidence" value="ECO:0007669"/>
    <property type="project" value="TreeGrafter"/>
</dbReference>
<keyword evidence="6" id="KW-0539">Nucleus</keyword>
<dbReference type="InterPro" id="IPR040041">
    <property type="entry name" value="TMEM201"/>
</dbReference>
<feature type="transmembrane region" description="Helical" evidence="8">
    <location>
        <begin position="219"/>
        <end position="237"/>
    </location>
</feature>
<evidence type="ECO:0000256" key="3">
    <source>
        <dbReference type="ARBA" id="ARBA00022692"/>
    </source>
</evidence>
<accession>A0A8E0VG03</accession>
<keyword evidence="4 8" id="KW-1133">Transmembrane helix</keyword>
<feature type="compositionally biased region" description="Polar residues" evidence="7">
    <location>
        <begin position="488"/>
        <end position="506"/>
    </location>
</feature>
<feature type="compositionally biased region" description="Low complexity" evidence="7">
    <location>
        <begin position="507"/>
        <end position="518"/>
    </location>
</feature>
<evidence type="ECO:0000313" key="10">
    <source>
        <dbReference type="EMBL" id="KAA0183838.1"/>
    </source>
</evidence>
<proteinExistence type="inferred from homology"/>
<feature type="transmembrane region" description="Helical" evidence="8">
    <location>
        <begin position="586"/>
        <end position="607"/>
    </location>
</feature>
<sequence>MLNVGGGVGFSDAFGNDPTSVILGGVAVLFLSAIVLRLVLSYSASGVKLVDCWFCGHELRVPRVEANSFRCPSCDQYNGFKSDGDYNVRIPEQYDASLNPSLTSRARKPFVTQSNVFCDRCAVNQAILIKKLASFEPKDDVRWQHEFREYSRKLDCIYSLCRECQTKTTARISQIDSHLLPSFLDWWRKFQRHWPTSDVKISGDTIARKINQPQHLPRWLCRLMRVAISSCLAILLSEPLLNTVENHFCLVREQDRSLGSRIAQLLLLHRPLRSLILPHCFRLSHYTSLCTLPAIGKLAFSLLLFILQLTLIIVSVQNNSTPSRKRSGSHFHVSVLLMDAIILLFALNTLAPVIPDILSKSSFFHLLPQTRISPNVIILSVFVLLLIAGAMLGLKAWLTSCSNDWRNQRRALTQAWPSCANPNVSCASVSGYAASVSSCQSGPSADHRSLSSPVSNCSYSPNRTTQTVISTGSSPPRSAFRPSVLTWPPQSRNTPWAPSFTTEPRVSNNISSDASDSDNASLITSVSQLRASPPQDRTRSTCSKSSELRVGRGVRRRHRKRRGLLRFCLSFLFGRLDSWKDVLDELTSLFNALLVGIIIYGFFRLFLTVTDLA</sequence>
<gene>
    <name evidence="10" type="ORF">FBUS_01181</name>
</gene>
<feature type="domain" description="Ima1 N-terminal" evidence="9">
    <location>
        <begin position="50"/>
        <end position="167"/>
    </location>
</feature>
<evidence type="ECO:0000256" key="7">
    <source>
        <dbReference type="SAM" id="MobiDB-lite"/>
    </source>
</evidence>
<dbReference type="Proteomes" id="UP000728185">
    <property type="component" value="Unassembled WGS sequence"/>
</dbReference>
<dbReference type="AlphaFoldDB" id="A0A8E0VG03"/>
<protein>
    <recommendedName>
        <fullName evidence="9">Ima1 N-terminal domain-containing protein</fullName>
    </recommendedName>
</protein>
<feature type="transmembrane region" description="Helical" evidence="8">
    <location>
        <begin position="375"/>
        <end position="398"/>
    </location>
</feature>
<feature type="transmembrane region" description="Helical" evidence="8">
    <location>
        <begin position="20"/>
        <end position="40"/>
    </location>
</feature>
<evidence type="ECO:0000256" key="4">
    <source>
        <dbReference type="ARBA" id="ARBA00022989"/>
    </source>
</evidence>